<dbReference type="SUPFAM" id="SSF47090">
    <property type="entry name" value="PGBD-like"/>
    <property type="match status" value="1"/>
</dbReference>
<dbReference type="Proteomes" id="UP000476411">
    <property type="component" value="Chromosome"/>
</dbReference>
<feature type="domain" description="Peptidoglycan binding-like" evidence="1">
    <location>
        <begin position="14"/>
        <end position="66"/>
    </location>
</feature>
<organism evidence="3 4">
    <name type="scientific">Chitinophaga agri</name>
    <dbReference type="NCBI Taxonomy" id="2703787"/>
    <lineage>
        <taxon>Bacteria</taxon>
        <taxon>Pseudomonadati</taxon>
        <taxon>Bacteroidota</taxon>
        <taxon>Chitinophagia</taxon>
        <taxon>Chitinophagales</taxon>
        <taxon>Chitinophagaceae</taxon>
        <taxon>Chitinophaga</taxon>
    </lineage>
</organism>
<dbReference type="KEGG" id="chih:GWR21_10385"/>
<feature type="domain" description="Peptidase M15C" evidence="2">
    <location>
        <begin position="193"/>
        <end position="257"/>
    </location>
</feature>
<dbReference type="SUPFAM" id="SSF55166">
    <property type="entry name" value="Hedgehog/DD-peptidase"/>
    <property type="match status" value="1"/>
</dbReference>
<protein>
    <submittedName>
        <fullName evidence="3">Peptidoglycan-binding protein</fullName>
    </submittedName>
</protein>
<evidence type="ECO:0000313" key="3">
    <source>
        <dbReference type="EMBL" id="QHS59986.1"/>
    </source>
</evidence>
<accession>A0A6B9ZCZ7</accession>
<dbReference type="AlphaFoldDB" id="A0A6B9ZCZ7"/>
<proteinExistence type="predicted"/>
<dbReference type="Gene3D" id="3.30.1380.10">
    <property type="match status" value="1"/>
</dbReference>
<dbReference type="Pfam" id="PF13539">
    <property type="entry name" value="Peptidase_M15_4"/>
    <property type="match status" value="1"/>
</dbReference>
<dbReference type="InterPro" id="IPR009045">
    <property type="entry name" value="Zn_M74/Hedgehog-like"/>
</dbReference>
<dbReference type="InterPro" id="IPR036366">
    <property type="entry name" value="PGBDSf"/>
</dbReference>
<dbReference type="GO" id="GO:0008233">
    <property type="term" value="F:peptidase activity"/>
    <property type="evidence" value="ECO:0007669"/>
    <property type="project" value="InterPro"/>
</dbReference>
<dbReference type="Pfam" id="PF01471">
    <property type="entry name" value="PG_binding_1"/>
    <property type="match status" value="1"/>
</dbReference>
<sequence>MMESLKLIRINSSGPMVTNWQFFLIGQHLYEGEADGIFSQEVQLATMAFQRKHDLQPDGVVGNKTYGVAMQLGFDGIVDDRDDKSGPDFPKPPAFKPLVSNDERAAVFGRFSYESHPLPGNAENIRITDDWISRNIVMLSIPQLTNIKGSDRVQFHRKAGDQLVRLWQDWENAGLLPLILTWGGSFVPRFIRGSRKTLSNHSFGSAFDINVAWNPLGAMPPLVGQKGSVRELVQIANGNGFYWGGHFTRKDGMHFEIAQIK</sequence>
<name>A0A6B9ZCZ7_9BACT</name>
<evidence type="ECO:0000313" key="4">
    <source>
        <dbReference type="Proteomes" id="UP000476411"/>
    </source>
</evidence>
<evidence type="ECO:0000259" key="2">
    <source>
        <dbReference type="Pfam" id="PF13539"/>
    </source>
</evidence>
<dbReference type="InterPro" id="IPR036365">
    <property type="entry name" value="PGBD-like_sf"/>
</dbReference>
<dbReference type="RefSeq" id="WP_162331680.1">
    <property type="nucleotide sequence ID" value="NZ_CP048113.1"/>
</dbReference>
<dbReference type="InterPro" id="IPR002477">
    <property type="entry name" value="Peptidoglycan-bd-like"/>
</dbReference>
<dbReference type="Gene3D" id="1.10.101.10">
    <property type="entry name" value="PGBD-like superfamily/PGBD"/>
    <property type="match status" value="1"/>
</dbReference>
<dbReference type="InterPro" id="IPR039561">
    <property type="entry name" value="Peptidase_M15C"/>
</dbReference>
<dbReference type="EMBL" id="CP048113">
    <property type="protein sequence ID" value="QHS59986.1"/>
    <property type="molecule type" value="Genomic_DNA"/>
</dbReference>
<keyword evidence="4" id="KW-1185">Reference proteome</keyword>
<reference evidence="3 4" key="1">
    <citation type="submission" date="2020-01" db="EMBL/GenBank/DDBJ databases">
        <title>Complete genome sequence of Chitinophaga sp. H33E-04 isolated from quinoa roots.</title>
        <authorList>
            <person name="Weon H.-Y."/>
            <person name="Lee S.A."/>
        </authorList>
    </citation>
    <scope>NUCLEOTIDE SEQUENCE [LARGE SCALE GENOMIC DNA]</scope>
    <source>
        <strain evidence="3 4">H33E-04</strain>
    </source>
</reference>
<evidence type="ECO:0000259" key="1">
    <source>
        <dbReference type="Pfam" id="PF01471"/>
    </source>
</evidence>
<gene>
    <name evidence="3" type="ORF">GWR21_10385</name>
</gene>